<dbReference type="EMBL" id="FSQX01000001">
    <property type="protein sequence ID" value="SIN79323.1"/>
    <property type="molecule type" value="Genomic_DNA"/>
</dbReference>
<evidence type="ECO:0000313" key="3">
    <source>
        <dbReference type="Proteomes" id="UP000185024"/>
    </source>
</evidence>
<evidence type="ECO:0000313" key="2">
    <source>
        <dbReference type="EMBL" id="SIN79323.1"/>
    </source>
</evidence>
<dbReference type="GeneID" id="97277440"/>
<protein>
    <submittedName>
        <fullName evidence="2">Phage antirepressor protein KilAC domain-containing protein</fullName>
    </submittedName>
</protein>
<dbReference type="AlphaFoldDB" id="A0A1N6E8I9"/>
<reference evidence="2 3" key="1">
    <citation type="submission" date="2016-11" db="EMBL/GenBank/DDBJ databases">
        <authorList>
            <person name="Jaros S."/>
            <person name="Januszkiewicz K."/>
            <person name="Wedrychowicz H."/>
        </authorList>
    </citation>
    <scope>NUCLEOTIDE SEQUENCE [LARGE SCALE GENOMIC DNA]</scope>
    <source>
        <strain evidence="2 3">ACAM 239</strain>
    </source>
</reference>
<dbReference type="Pfam" id="PF03374">
    <property type="entry name" value="ANT"/>
    <property type="match status" value="1"/>
</dbReference>
<gene>
    <name evidence="2" type="ORF">SAMN05878438_3576</name>
</gene>
<sequence length="106" mass="11756">MNAPQRPQPPRVLGQRYTLQEAAALLGTGRNTLCKRLREIGMLDANNVATRPHTSTGRLIVELKAYENPGLGTERLYGKTLVTERGLLYIANRLGIRIQRDAANDS</sequence>
<dbReference type="RefSeq" id="WP_074211142.1">
    <property type="nucleotide sequence ID" value="NZ_BJOI01000040.1"/>
</dbReference>
<dbReference type="Proteomes" id="UP000185024">
    <property type="component" value="Unassembled WGS sequence"/>
</dbReference>
<feature type="domain" description="Antirepressor protein C-terminal" evidence="1">
    <location>
        <begin position="16"/>
        <end position="94"/>
    </location>
</feature>
<accession>A0A1N6E8I9</accession>
<dbReference type="InterPro" id="IPR005039">
    <property type="entry name" value="Ant_C"/>
</dbReference>
<name>A0A1N6E8I9_9GAMM</name>
<organism evidence="2 3">
    <name type="scientific">Vreelandella aquamarina</name>
    <dbReference type="NCBI Taxonomy" id="77097"/>
    <lineage>
        <taxon>Bacteria</taxon>
        <taxon>Pseudomonadati</taxon>
        <taxon>Pseudomonadota</taxon>
        <taxon>Gammaproteobacteria</taxon>
        <taxon>Oceanospirillales</taxon>
        <taxon>Halomonadaceae</taxon>
        <taxon>Vreelandella</taxon>
    </lineage>
</organism>
<evidence type="ECO:0000259" key="1">
    <source>
        <dbReference type="Pfam" id="PF03374"/>
    </source>
</evidence>
<dbReference type="GO" id="GO:0003677">
    <property type="term" value="F:DNA binding"/>
    <property type="evidence" value="ECO:0007669"/>
    <property type="project" value="InterPro"/>
</dbReference>
<proteinExistence type="predicted"/>